<gene>
    <name evidence="1" type="ORF">F5148DRAFT_1289541</name>
</gene>
<accession>A0ACC0TXH8</accession>
<evidence type="ECO:0000313" key="2">
    <source>
        <dbReference type="Proteomes" id="UP001207468"/>
    </source>
</evidence>
<dbReference type="EMBL" id="JAGFNK010000331">
    <property type="protein sequence ID" value="KAI9452622.1"/>
    <property type="molecule type" value="Genomic_DNA"/>
</dbReference>
<evidence type="ECO:0000313" key="1">
    <source>
        <dbReference type="EMBL" id="KAI9452622.1"/>
    </source>
</evidence>
<proteinExistence type="predicted"/>
<comment type="caution">
    <text evidence="1">The sequence shown here is derived from an EMBL/GenBank/DDBJ whole genome shotgun (WGS) entry which is preliminary data.</text>
</comment>
<dbReference type="Proteomes" id="UP001207468">
    <property type="component" value="Unassembled WGS sequence"/>
</dbReference>
<protein>
    <submittedName>
        <fullName evidence="1">Uncharacterized protein</fullName>
    </submittedName>
</protein>
<sequence length="295" mass="34154">MIITMITRLTFLFLFFVLLSQTVTAQEPRYTYKHFVSSDDPKEFVRIVPEKDGFMRTYLLIDAEIWDVDDSNTTYVTGGQRALVCIEGSFTNGKREGVYTAYVLDSLDHKKRYRIYEQTYMNDQLNGEWRVYTLAGNLVKFQTYRNDTLHGLSKVYWIDGKTLLQEYDYINGEKNYVLKEYAQNGKISQQTSFINKVPNGPAKRYYPDGTIQDEVILKDGEPDGLRRYYYPSGKIWVEQEMRNGSPWTVIANYTEAGIKRDPGTLKEGNGTVKLYNDDGTLRETILYKNGAPVKP</sequence>
<keyword evidence="2" id="KW-1185">Reference proteome</keyword>
<reference evidence="1" key="1">
    <citation type="submission" date="2021-03" db="EMBL/GenBank/DDBJ databases">
        <title>Evolutionary priming and transition to the ectomycorrhizal habit in an iconic lineage of mushroom-forming fungi: is preadaptation a requirement?</title>
        <authorList>
            <consortium name="DOE Joint Genome Institute"/>
            <person name="Looney B.P."/>
            <person name="Miyauchi S."/>
            <person name="Morin E."/>
            <person name="Drula E."/>
            <person name="Courty P.E."/>
            <person name="Chicoki N."/>
            <person name="Fauchery L."/>
            <person name="Kohler A."/>
            <person name="Kuo A."/>
            <person name="LaButti K."/>
            <person name="Pangilinan J."/>
            <person name="Lipzen A."/>
            <person name="Riley R."/>
            <person name="Andreopoulos W."/>
            <person name="He G."/>
            <person name="Johnson J."/>
            <person name="Barry K.W."/>
            <person name="Grigoriev I.V."/>
            <person name="Nagy L."/>
            <person name="Hibbett D."/>
            <person name="Henrissat B."/>
            <person name="Matheny P.B."/>
            <person name="Labbe J."/>
            <person name="Martin A.F."/>
        </authorList>
    </citation>
    <scope>NUCLEOTIDE SEQUENCE</scope>
    <source>
        <strain evidence="1">BPL698</strain>
    </source>
</reference>
<name>A0ACC0TXH8_9AGAM</name>
<organism evidence="1 2">
    <name type="scientific">Russula earlei</name>
    <dbReference type="NCBI Taxonomy" id="71964"/>
    <lineage>
        <taxon>Eukaryota</taxon>
        <taxon>Fungi</taxon>
        <taxon>Dikarya</taxon>
        <taxon>Basidiomycota</taxon>
        <taxon>Agaricomycotina</taxon>
        <taxon>Agaricomycetes</taxon>
        <taxon>Russulales</taxon>
        <taxon>Russulaceae</taxon>
        <taxon>Russula</taxon>
    </lineage>
</organism>